<gene>
    <name evidence="3" type="ORF">FGL98_01015</name>
</gene>
<dbReference type="Proteomes" id="UP000320244">
    <property type="component" value="Unassembled WGS sequence"/>
</dbReference>
<dbReference type="OrthoDB" id="9810670at2"/>
<feature type="chain" id="PRO_5021762629" description="Peptidoglycan binding-like domain-containing protein" evidence="1">
    <location>
        <begin position="42"/>
        <end position="139"/>
    </location>
</feature>
<feature type="domain" description="Peptidoglycan binding-like" evidence="2">
    <location>
        <begin position="80"/>
        <end position="135"/>
    </location>
</feature>
<reference evidence="3 4" key="2">
    <citation type="submission" date="2019-08" db="EMBL/GenBank/DDBJ databases">
        <title>Jejuicoccus antrihumi gen. nov., sp. nov., a new member of the family Dermacoccaceae isolated from a cave.</title>
        <authorList>
            <person name="Schumann P."/>
            <person name="Kim I.S."/>
        </authorList>
    </citation>
    <scope>NUCLEOTIDE SEQUENCE [LARGE SCALE GENOMIC DNA]</scope>
    <source>
        <strain evidence="3 4">C5-26</strain>
    </source>
</reference>
<keyword evidence="4" id="KW-1185">Reference proteome</keyword>
<dbReference type="InterPro" id="IPR002477">
    <property type="entry name" value="Peptidoglycan-bd-like"/>
</dbReference>
<organism evidence="3 4">
    <name type="scientific">Leekyejoonella antrihumi</name>
    <dbReference type="NCBI Taxonomy" id="1660198"/>
    <lineage>
        <taxon>Bacteria</taxon>
        <taxon>Bacillati</taxon>
        <taxon>Actinomycetota</taxon>
        <taxon>Actinomycetes</taxon>
        <taxon>Micrococcales</taxon>
        <taxon>Dermacoccaceae</taxon>
        <taxon>Leekyejoonella</taxon>
    </lineage>
</organism>
<proteinExistence type="predicted"/>
<evidence type="ECO:0000259" key="2">
    <source>
        <dbReference type="Pfam" id="PF01471"/>
    </source>
</evidence>
<dbReference type="AlphaFoldDB" id="A0A563E982"/>
<dbReference type="Gene3D" id="1.10.101.10">
    <property type="entry name" value="PGBD-like superfamily/PGBD"/>
    <property type="match status" value="1"/>
</dbReference>
<accession>A0A563E982</accession>
<comment type="caution">
    <text evidence="3">The sequence shown here is derived from an EMBL/GenBank/DDBJ whole genome shotgun (WGS) entry which is preliminary data.</text>
</comment>
<dbReference type="SUPFAM" id="SSF47090">
    <property type="entry name" value="PGBD-like"/>
    <property type="match status" value="1"/>
</dbReference>
<name>A0A563E982_9MICO</name>
<keyword evidence="1" id="KW-0732">Signal</keyword>
<evidence type="ECO:0000313" key="3">
    <source>
        <dbReference type="EMBL" id="TWP39005.1"/>
    </source>
</evidence>
<evidence type="ECO:0000256" key="1">
    <source>
        <dbReference type="SAM" id="SignalP"/>
    </source>
</evidence>
<protein>
    <recommendedName>
        <fullName evidence="2">Peptidoglycan binding-like domain-containing protein</fullName>
    </recommendedName>
</protein>
<dbReference type="InterPro" id="IPR036365">
    <property type="entry name" value="PGBD-like_sf"/>
</dbReference>
<dbReference type="Pfam" id="PF01471">
    <property type="entry name" value="PG_binding_1"/>
    <property type="match status" value="1"/>
</dbReference>
<reference evidence="3 4" key="1">
    <citation type="submission" date="2019-05" db="EMBL/GenBank/DDBJ databases">
        <authorList>
            <person name="Lee S.D."/>
        </authorList>
    </citation>
    <scope>NUCLEOTIDE SEQUENCE [LARGE SCALE GENOMIC DNA]</scope>
    <source>
        <strain evidence="3 4">C5-26</strain>
    </source>
</reference>
<dbReference type="InterPro" id="IPR036366">
    <property type="entry name" value="PGBDSf"/>
</dbReference>
<evidence type="ECO:0000313" key="4">
    <source>
        <dbReference type="Proteomes" id="UP000320244"/>
    </source>
</evidence>
<sequence>MFDDSVRELQMKMIAKRAAVCAAALATMGGGAVAVAPGAHAATTSQAAVTSATIKPAWGNGVCYFTSTYPRVGYHYVTYGSAVKQVQCRLLAYGYSIGYTGVDGIFGKNTYTAVVRFQRAVGLYADGIVGPNTWRYLGY</sequence>
<feature type="signal peptide" evidence="1">
    <location>
        <begin position="1"/>
        <end position="41"/>
    </location>
</feature>
<dbReference type="EMBL" id="VCQV01000001">
    <property type="protein sequence ID" value="TWP39005.1"/>
    <property type="molecule type" value="Genomic_DNA"/>
</dbReference>